<gene>
    <name evidence="1" type="ORF">Lalb_Chr21g0304861</name>
</gene>
<proteinExistence type="predicted"/>
<comment type="caution">
    <text evidence="1">The sequence shown here is derived from an EMBL/GenBank/DDBJ whole genome shotgun (WGS) entry which is preliminary data.</text>
</comment>
<dbReference type="PANTHER" id="PTHR37767:SF1">
    <property type="entry name" value="HYDROXYPROLINE-RICH GLYCOPROTEIN FAMILY PROTEIN"/>
    <property type="match status" value="1"/>
</dbReference>
<dbReference type="AlphaFoldDB" id="A0A6A5LHC9"/>
<dbReference type="OrthoDB" id="1938864at2759"/>
<dbReference type="Proteomes" id="UP000447434">
    <property type="component" value="Chromosome 21"/>
</dbReference>
<dbReference type="InterPro" id="IPR007789">
    <property type="entry name" value="DUF688"/>
</dbReference>
<evidence type="ECO:0000313" key="1">
    <source>
        <dbReference type="EMBL" id="KAE9589041.1"/>
    </source>
</evidence>
<dbReference type="Pfam" id="PF05097">
    <property type="entry name" value="DUF688"/>
    <property type="match status" value="1"/>
</dbReference>
<reference evidence="2" key="1">
    <citation type="journal article" date="2020" name="Nat. Commun.">
        <title>Genome sequence of the cluster root forming white lupin.</title>
        <authorList>
            <person name="Hufnagel B."/>
            <person name="Marques A."/>
            <person name="Soriano A."/>
            <person name="Marques L."/>
            <person name="Divol F."/>
            <person name="Doumas P."/>
            <person name="Sallet E."/>
            <person name="Mancinotti D."/>
            <person name="Carrere S."/>
            <person name="Marande W."/>
            <person name="Arribat S."/>
            <person name="Keller J."/>
            <person name="Huneau C."/>
            <person name="Blein T."/>
            <person name="Aime D."/>
            <person name="Laguerre M."/>
            <person name="Taylor J."/>
            <person name="Schubert V."/>
            <person name="Nelson M."/>
            <person name="Geu-Flores F."/>
            <person name="Crespi M."/>
            <person name="Gallardo-Guerrero K."/>
            <person name="Delaux P.-M."/>
            <person name="Salse J."/>
            <person name="Berges H."/>
            <person name="Guyot R."/>
            <person name="Gouzy J."/>
            <person name="Peret B."/>
        </authorList>
    </citation>
    <scope>NUCLEOTIDE SEQUENCE [LARGE SCALE GENOMIC DNA]</scope>
    <source>
        <strain evidence="2">cv. Amiga</strain>
    </source>
</reference>
<protein>
    <submittedName>
        <fullName evidence="1">Uncharacterized protein</fullName>
    </submittedName>
</protein>
<dbReference type="EMBL" id="WOCE01000021">
    <property type="protein sequence ID" value="KAE9589041.1"/>
    <property type="molecule type" value="Genomic_DNA"/>
</dbReference>
<evidence type="ECO:0000313" key="2">
    <source>
        <dbReference type="Proteomes" id="UP000447434"/>
    </source>
</evidence>
<dbReference type="PANTHER" id="PTHR37767">
    <property type="entry name" value="HYDROXYPROLINE-RICH GLYCOPROTEIN FAMILY PROTEIN"/>
    <property type="match status" value="1"/>
</dbReference>
<name>A0A6A5LHC9_LUPAL</name>
<organism evidence="1 2">
    <name type="scientific">Lupinus albus</name>
    <name type="common">White lupine</name>
    <name type="synonym">Lupinus termis</name>
    <dbReference type="NCBI Taxonomy" id="3870"/>
    <lineage>
        <taxon>Eukaryota</taxon>
        <taxon>Viridiplantae</taxon>
        <taxon>Streptophyta</taxon>
        <taxon>Embryophyta</taxon>
        <taxon>Tracheophyta</taxon>
        <taxon>Spermatophyta</taxon>
        <taxon>Magnoliopsida</taxon>
        <taxon>eudicotyledons</taxon>
        <taxon>Gunneridae</taxon>
        <taxon>Pentapetalae</taxon>
        <taxon>rosids</taxon>
        <taxon>fabids</taxon>
        <taxon>Fabales</taxon>
        <taxon>Fabaceae</taxon>
        <taxon>Papilionoideae</taxon>
        <taxon>50 kb inversion clade</taxon>
        <taxon>genistoids sensu lato</taxon>
        <taxon>core genistoids</taxon>
        <taxon>Genisteae</taxon>
        <taxon>Lupinus</taxon>
    </lineage>
</organism>
<sequence>MDETLRKKHVREPPSVPFLWEVKPGIPNNDWKPGLKPSITHFPKTPLKLIASVPFVWEEKPGTPLPNYHFSNVYVPPKPHPMLIHLASSSIAFNYSSSDESSQSINSTMGLANCLIPSPKVSSAIPLNGNAFCNYSFDQLQTPLSPTSSETDSNTSSYASDMTSPVGVSFLESLFPLYTPKAKRDVHYSEKVVSSIPQELSDEDNNSSDMVRRTATLEELIMMSRRRSNRRKAFQKWDQPKEMKINQAFGCCSFVTNSNLMEGLLKRKYFPRVKLA</sequence>
<keyword evidence="2" id="KW-1185">Reference proteome</keyword>
<accession>A0A6A5LHC9</accession>